<dbReference type="AlphaFoldDB" id="A0A6J4QFA1"/>
<protein>
    <submittedName>
        <fullName evidence="3">Ribosomal protein S2-related protein</fullName>
    </submittedName>
</protein>
<dbReference type="CDD" id="cd03416">
    <property type="entry name" value="CbiX_SirB_N"/>
    <property type="match status" value="2"/>
</dbReference>
<dbReference type="PANTHER" id="PTHR33542">
    <property type="entry name" value="SIROHYDROCHLORIN FERROCHELATASE, CHLOROPLASTIC"/>
    <property type="match status" value="1"/>
</dbReference>
<dbReference type="PANTHER" id="PTHR33542:SF3">
    <property type="entry name" value="SIROHYDROCHLORIN FERROCHELATASE, CHLOROPLASTIC"/>
    <property type="match status" value="1"/>
</dbReference>
<organism evidence="3">
    <name type="scientific">uncultured Rubrobacteraceae bacterium</name>
    <dbReference type="NCBI Taxonomy" id="349277"/>
    <lineage>
        <taxon>Bacteria</taxon>
        <taxon>Bacillati</taxon>
        <taxon>Actinomycetota</taxon>
        <taxon>Rubrobacteria</taxon>
        <taxon>Rubrobacterales</taxon>
        <taxon>Rubrobacteraceae</taxon>
        <taxon>environmental samples</taxon>
    </lineage>
</organism>
<dbReference type="EMBL" id="CADCVD010000045">
    <property type="protein sequence ID" value="CAA9438292.1"/>
    <property type="molecule type" value="Genomic_DNA"/>
</dbReference>
<dbReference type="SUPFAM" id="SSF53800">
    <property type="entry name" value="Chelatase"/>
    <property type="match status" value="1"/>
</dbReference>
<gene>
    <name evidence="3" type="ORF">AVDCRST_MAG37-1127</name>
</gene>
<dbReference type="InterPro" id="IPR050963">
    <property type="entry name" value="Sirohydro_Cobaltochel/CbiX"/>
</dbReference>
<dbReference type="GO" id="GO:0016829">
    <property type="term" value="F:lyase activity"/>
    <property type="evidence" value="ECO:0007669"/>
    <property type="project" value="UniProtKB-KW"/>
</dbReference>
<dbReference type="GO" id="GO:0005840">
    <property type="term" value="C:ribosome"/>
    <property type="evidence" value="ECO:0007669"/>
    <property type="project" value="UniProtKB-KW"/>
</dbReference>
<sequence>MKALVIVGHGSHLNEDSSLPVYEHAARIRERSGHDEYDEVVECFWKEEPSMRHVLDTVESDDVCVVPAFIAEGYFTQQVIPREFGLTGLVTHKGGKTIRYAGPLGTFEGMPDVILERVEDLLRGKEMRPGRTALVLLGHGTDLNKSSGGVIYLNAERIRERGLYDVVAEGFLDQEPEIGEVVENVQAENVIVIPVFIAEGWHTRETIPEDLGLTGEVTVRATATDEKTIFYGSPVGTHPSMAALIVARARETERETGVCPKSRLSIT</sequence>
<evidence type="ECO:0000313" key="3">
    <source>
        <dbReference type="EMBL" id="CAA9438292.1"/>
    </source>
</evidence>
<dbReference type="NCBIfam" id="NF002671">
    <property type="entry name" value="PRK02395.1-3"/>
    <property type="match status" value="1"/>
</dbReference>
<dbReference type="Gene3D" id="3.40.50.1400">
    <property type="match status" value="2"/>
</dbReference>
<reference evidence="3" key="1">
    <citation type="submission" date="2020-02" db="EMBL/GenBank/DDBJ databases">
        <authorList>
            <person name="Meier V. D."/>
        </authorList>
    </citation>
    <scope>NUCLEOTIDE SEQUENCE</scope>
    <source>
        <strain evidence="3">AVDCRST_MAG37</strain>
    </source>
</reference>
<keyword evidence="3" id="KW-0687">Ribonucleoprotein</keyword>
<dbReference type="InterPro" id="IPR002762">
    <property type="entry name" value="CbiX-like"/>
</dbReference>
<keyword evidence="3" id="KW-0689">Ribosomal protein</keyword>
<accession>A0A6J4QFA1</accession>
<evidence type="ECO:0000256" key="1">
    <source>
        <dbReference type="ARBA" id="ARBA00022723"/>
    </source>
</evidence>
<evidence type="ECO:0000256" key="2">
    <source>
        <dbReference type="ARBA" id="ARBA00023239"/>
    </source>
</evidence>
<dbReference type="Pfam" id="PF01903">
    <property type="entry name" value="CbiX"/>
    <property type="match status" value="2"/>
</dbReference>
<name>A0A6J4QFA1_9ACTN</name>
<dbReference type="GO" id="GO:0046872">
    <property type="term" value="F:metal ion binding"/>
    <property type="evidence" value="ECO:0007669"/>
    <property type="project" value="UniProtKB-KW"/>
</dbReference>
<keyword evidence="1" id="KW-0479">Metal-binding</keyword>
<keyword evidence="2" id="KW-0456">Lyase</keyword>
<proteinExistence type="predicted"/>